<comment type="similarity">
    <text evidence="1">Belongs to the AIM41 family.</text>
</comment>
<gene>
    <name evidence="1" type="primary">AIM41</name>
    <name evidence="2" type="ORF">BMF94_1792</name>
</gene>
<dbReference type="EMBL" id="PJQD01000019">
    <property type="protein sequence ID" value="POY75160.1"/>
    <property type="molecule type" value="Genomic_DNA"/>
</dbReference>
<comment type="subcellular location">
    <subcellularLocation>
        <location evidence="1">Mitochondrion</location>
    </subcellularLocation>
</comment>
<keyword evidence="1" id="KW-0496">Mitochondrion</keyword>
<dbReference type="InterPro" id="IPR003789">
    <property type="entry name" value="Asn/Gln_tRNA_amidoTrase-B-like"/>
</dbReference>
<accession>A0A2S5BEH6</accession>
<dbReference type="PANTHER" id="PTHR28055">
    <property type="entry name" value="ALTERED INHERITANCE OF MITOCHONDRIA PROTEIN 41, MITOCHONDRIAL"/>
    <property type="match status" value="1"/>
</dbReference>
<evidence type="ECO:0000256" key="1">
    <source>
        <dbReference type="RuleBase" id="RU365099"/>
    </source>
</evidence>
<dbReference type="InterPro" id="IPR042184">
    <property type="entry name" value="YqeY/Aim41_N"/>
</dbReference>
<name>A0A2S5BEH6_9BASI</name>
<dbReference type="GO" id="GO:0005739">
    <property type="term" value="C:mitochondrion"/>
    <property type="evidence" value="ECO:0007669"/>
    <property type="project" value="UniProtKB-SubCell"/>
</dbReference>
<dbReference type="AlphaFoldDB" id="A0A2S5BEH6"/>
<dbReference type="PANTHER" id="PTHR28055:SF1">
    <property type="entry name" value="ALTERED INHERITANCE OF MITOCHONDRIA PROTEIN 41, MITOCHONDRIAL"/>
    <property type="match status" value="1"/>
</dbReference>
<reference evidence="2 3" key="1">
    <citation type="journal article" date="2018" name="Front. Microbiol.">
        <title>Prospects for Fungal Bioremediation of Acidic Radioactive Waste Sites: Characterization and Genome Sequence of Rhodotorula taiwanensis MD1149.</title>
        <authorList>
            <person name="Tkavc R."/>
            <person name="Matrosova V.Y."/>
            <person name="Grichenko O.E."/>
            <person name="Gostincar C."/>
            <person name="Volpe R.P."/>
            <person name="Klimenkova P."/>
            <person name="Gaidamakova E.K."/>
            <person name="Zhou C.E."/>
            <person name="Stewart B.J."/>
            <person name="Lyman M.G."/>
            <person name="Malfatti S.A."/>
            <person name="Rubinfeld B."/>
            <person name="Courtot M."/>
            <person name="Singh J."/>
            <person name="Dalgard C.L."/>
            <person name="Hamilton T."/>
            <person name="Frey K.G."/>
            <person name="Gunde-Cimerman N."/>
            <person name="Dugan L."/>
            <person name="Daly M.J."/>
        </authorList>
    </citation>
    <scope>NUCLEOTIDE SEQUENCE [LARGE SCALE GENOMIC DNA]</scope>
    <source>
        <strain evidence="2 3">MD1149</strain>
    </source>
</reference>
<dbReference type="Pfam" id="PF09424">
    <property type="entry name" value="YqeY"/>
    <property type="match status" value="1"/>
</dbReference>
<comment type="caution">
    <text evidence="2">The sequence shown here is derived from an EMBL/GenBank/DDBJ whole genome shotgun (WGS) entry which is preliminary data.</text>
</comment>
<dbReference type="SUPFAM" id="SSF89095">
    <property type="entry name" value="GatB/YqeY motif"/>
    <property type="match status" value="1"/>
</dbReference>
<sequence length="176" mass="19307">MFAVRTWFPRTALRTYATQPQPTAHPLVASLRAALKQSMLARTPDRTSVIKSILADIQTAAHSAGSSPSPLKTLASAISKRLDAAQTFRSSTPPRTDLADQYEQEAEVLREFVPQKGQPLSREELEKVVRQTLEDNQLKKAVGKDIGRIISLTMERTGDRADAKDVAAVVKSLELA</sequence>
<dbReference type="Gene3D" id="1.10.1510.10">
    <property type="entry name" value="Uncharacterised protein YqeY/AIM41 PF09424, N-terminal domain"/>
    <property type="match status" value="1"/>
</dbReference>
<dbReference type="InterPro" id="IPR019004">
    <property type="entry name" value="YqeY/Aim41"/>
</dbReference>
<dbReference type="GO" id="GO:0016884">
    <property type="term" value="F:carbon-nitrogen ligase activity, with glutamine as amido-N-donor"/>
    <property type="evidence" value="ECO:0007669"/>
    <property type="project" value="UniProtKB-UniRule"/>
</dbReference>
<evidence type="ECO:0000313" key="3">
    <source>
        <dbReference type="Proteomes" id="UP000237144"/>
    </source>
</evidence>
<dbReference type="STRING" id="741276.A0A2S5BEH6"/>
<protein>
    <recommendedName>
        <fullName evidence="1">Altered inheritance of mitochondria protein 41</fullName>
    </recommendedName>
</protein>
<dbReference type="Proteomes" id="UP000237144">
    <property type="component" value="Unassembled WGS sequence"/>
</dbReference>
<evidence type="ECO:0000313" key="2">
    <source>
        <dbReference type="EMBL" id="POY75160.1"/>
    </source>
</evidence>
<keyword evidence="3" id="KW-1185">Reference proteome</keyword>
<proteinExistence type="inferred from homology"/>
<organism evidence="2 3">
    <name type="scientific">Rhodotorula taiwanensis</name>
    <dbReference type="NCBI Taxonomy" id="741276"/>
    <lineage>
        <taxon>Eukaryota</taxon>
        <taxon>Fungi</taxon>
        <taxon>Dikarya</taxon>
        <taxon>Basidiomycota</taxon>
        <taxon>Pucciniomycotina</taxon>
        <taxon>Microbotryomycetes</taxon>
        <taxon>Sporidiobolales</taxon>
        <taxon>Sporidiobolaceae</taxon>
        <taxon>Rhodotorula</taxon>
    </lineage>
</organism>
<dbReference type="OrthoDB" id="538640at2759"/>
<dbReference type="InterPro" id="IPR023168">
    <property type="entry name" value="GatB_Yqey_C_2"/>
</dbReference>
<dbReference type="Gene3D" id="1.10.10.410">
    <property type="match status" value="1"/>
</dbReference>